<accession>A0ABT9ZW03</accession>
<gene>
    <name evidence="3" type="ORF">J2S74_002522</name>
</gene>
<evidence type="ECO:0000313" key="4">
    <source>
        <dbReference type="Proteomes" id="UP001230005"/>
    </source>
</evidence>
<dbReference type="InterPro" id="IPR045061">
    <property type="entry name" value="FtsZ/CetZ"/>
</dbReference>
<protein>
    <submittedName>
        <fullName evidence="3">Cell division protein FtsZ</fullName>
    </submittedName>
</protein>
<dbReference type="EMBL" id="JAUSUG010000009">
    <property type="protein sequence ID" value="MDQ0255140.1"/>
    <property type="molecule type" value="Genomic_DNA"/>
</dbReference>
<organism evidence="3 4">
    <name type="scientific">Evansella vedderi</name>
    <dbReference type="NCBI Taxonomy" id="38282"/>
    <lineage>
        <taxon>Bacteria</taxon>
        <taxon>Bacillati</taxon>
        <taxon>Bacillota</taxon>
        <taxon>Bacilli</taxon>
        <taxon>Bacillales</taxon>
        <taxon>Bacillaceae</taxon>
        <taxon>Evansella</taxon>
    </lineage>
</organism>
<evidence type="ECO:0000256" key="1">
    <source>
        <dbReference type="ARBA" id="ARBA00022741"/>
    </source>
</evidence>
<keyword evidence="1" id="KW-0547">Nucleotide-binding</keyword>
<sequence>MDNSITIYEIKQELNEEDLEYLLKMERENICFFRFVGGNPSETEELLKNLYRLKESDILLFIIFRFPFRFEGKSRMETAIKQYFQLKDICDGMIYFYSDGMMDMLEENTSIRQANQQFEKFEQAPIQAIREMLHQTGDINIDVHDLKTFITNKKGSLFIRTFEGESFDEPLKYLISAPYLPTDFAEGNQIIINIGYSQDVDMEAFRQINLRLNDLFHKAEIFKLGSYLINEPGSRLKITLIANGISDPFTRPEKMKHVPFYKYWIMQKWEKFTQINIPGHFKTLTALNKKEH</sequence>
<comment type="caution">
    <text evidence="3">The sequence shown here is derived from an EMBL/GenBank/DDBJ whole genome shotgun (WGS) entry which is preliminary data.</text>
</comment>
<dbReference type="SUPFAM" id="SSF55307">
    <property type="entry name" value="Tubulin C-terminal domain-like"/>
    <property type="match status" value="1"/>
</dbReference>
<dbReference type="InterPro" id="IPR008280">
    <property type="entry name" value="Tub_FtsZ_C"/>
</dbReference>
<keyword evidence="3" id="KW-0131">Cell cycle</keyword>
<evidence type="ECO:0000256" key="2">
    <source>
        <dbReference type="ARBA" id="ARBA00023134"/>
    </source>
</evidence>
<dbReference type="Proteomes" id="UP001230005">
    <property type="component" value="Unassembled WGS sequence"/>
</dbReference>
<proteinExistence type="predicted"/>
<reference evidence="3 4" key="1">
    <citation type="submission" date="2023-07" db="EMBL/GenBank/DDBJ databases">
        <title>Genomic Encyclopedia of Type Strains, Phase IV (KMG-IV): sequencing the most valuable type-strain genomes for metagenomic binning, comparative biology and taxonomic classification.</title>
        <authorList>
            <person name="Goeker M."/>
        </authorList>
    </citation>
    <scope>NUCLEOTIDE SEQUENCE [LARGE SCALE GENOMIC DNA]</scope>
    <source>
        <strain evidence="3 4">DSM 9768</strain>
    </source>
</reference>
<dbReference type="Gene3D" id="3.40.50.1440">
    <property type="entry name" value="Tubulin/FtsZ, GTPase domain"/>
    <property type="match status" value="1"/>
</dbReference>
<keyword evidence="2" id="KW-0342">GTP-binding</keyword>
<dbReference type="PANTHER" id="PTHR30314">
    <property type="entry name" value="CELL DIVISION PROTEIN FTSZ-RELATED"/>
    <property type="match status" value="1"/>
</dbReference>
<dbReference type="RefSeq" id="WP_307326074.1">
    <property type="nucleotide sequence ID" value="NZ_JAUSUG010000009.1"/>
</dbReference>
<name>A0ABT9ZW03_9BACI</name>
<keyword evidence="3" id="KW-0132">Cell division</keyword>
<dbReference type="PANTHER" id="PTHR30314:SF3">
    <property type="entry name" value="MITOCHONDRIAL DIVISION PROTEIN FSZA"/>
    <property type="match status" value="1"/>
</dbReference>
<dbReference type="InterPro" id="IPR036525">
    <property type="entry name" value="Tubulin/FtsZ_GTPase_sf"/>
</dbReference>
<dbReference type="SUPFAM" id="SSF52490">
    <property type="entry name" value="Tubulin nucleotide-binding domain-like"/>
    <property type="match status" value="1"/>
</dbReference>
<evidence type="ECO:0000313" key="3">
    <source>
        <dbReference type="EMBL" id="MDQ0255140.1"/>
    </source>
</evidence>
<keyword evidence="4" id="KW-1185">Reference proteome</keyword>
<dbReference type="GO" id="GO:0051301">
    <property type="term" value="P:cell division"/>
    <property type="evidence" value="ECO:0007669"/>
    <property type="project" value="UniProtKB-KW"/>
</dbReference>